<dbReference type="InterPro" id="IPR020841">
    <property type="entry name" value="PKS_Beta-ketoAc_synthase_dom"/>
</dbReference>
<feature type="compositionally biased region" description="Low complexity" evidence="4">
    <location>
        <begin position="420"/>
        <end position="440"/>
    </location>
</feature>
<dbReference type="InterPro" id="IPR014031">
    <property type="entry name" value="Ketoacyl_synth_C"/>
</dbReference>
<evidence type="ECO:0000256" key="1">
    <source>
        <dbReference type="ARBA" id="ARBA00008467"/>
    </source>
</evidence>
<evidence type="ECO:0000313" key="7">
    <source>
        <dbReference type="Proteomes" id="UP001305606"/>
    </source>
</evidence>
<name>A0ABY9UXM0_9ACTN</name>
<organism evidence="6 7">
    <name type="scientific">Streptomyces luomodiensis</name>
    <dbReference type="NCBI Taxonomy" id="3026192"/>
    <lineage>
        <taxon>Bacteria</taxon>
        <taxon>Bacillati</taxon>
        <taxon>Actinomycetota</taxon>
        <taxon>Actinomycetes</taxon>
        <taxon>Kitasatosporales</taxon>
        <taxon>Streptomycetaceae</taxon>
        <taxon>Streptomyces</taxon>
    </lineage>
</organism>
<evidence type="ECO:0000313" key="6">
    <source>
        <dbReference type="EMBL" id="WNE97307.1"/>
    </source>
</evidence>
<dbReference type="SMART" id="SM00825">
    <property type="entry name" value="PKS_KS"/>
    <property type="match status" value="1"/>
</dbReference>
<accession>A0ABY9UXM0</accession>
<feature type="domain" description="Ketosynthase family 3 (KS3)" evidence="5">
    <location>
        <begin position="12"/>
        <end position="410"/>
    </location>
</feature>
<evidence type="ECO:0000256" key="3">
    <source>
        <dbReference type="RuleBase" id="RU003694"/>
    </source>
</evidence>
<evidence type="ECO:0000259" key="5">
    <source>
        <dbReference type="PROSITE" id="PS52004"/>
    </source>
</evidence>
<keyword evidence="7" id="KW-1185">Reference proteome</keyword>
<dbReference type="SUPFAM" id="SSF53901">
    <property type="entry name" value="Thiolase-like"/>
    <property type="match status" value="2"/>
</dbReference>
<dbReference type="InterPro" id="IPR016039">
    <property type="entry name" value="Thiolase-like"/>
</dbReference>
<evidence type="ECO:0000256" key="2">
    <source>
        <dbReference type="ARBA" id="ARBA00022679"/>
    </source>
</evidence>
<dbReference type="Pfam" id="PF02801">
    <property type="entry name" value="Ketoacyl-synt_C"/>
    <property type="match status" value="1"/>
</dbReference>
<feature type="region of interest" description="Disordered" evidence="4">
    <location>
        <begin position="416"/>
        <end position="440"/>
    </location>
</feature>
<dbReference type="Pfam" id="PF00109">
    <property type="entry name" value="ketoacyl-synt"/>
    <property type="match status" value="1"/>
</dbReference>
<proteinExistence type="inferred from homology"/>
<dbReference type="InterPro" id="IPR000794">
    <property type="entry name" value="Beta-ketoacyl_synthase"/>
</dbReference>
<dbReference type="CDD" id="cd00834">
    <property type="entry name" value="KAS_I_II"/>
    <property type="match status" value="1"/>
</dbReference>
<dbReference type="PANTHER" id="PTHR11712">
    <property type="entry name" value="POLYKETIDE SYNTHASE-RELATED"/>
    <property type="match status" value="1"/>
</dbReference>
<dbReference type="Gene3D" id="3.40.47.10">
    <property type="match status" value="1"/>
</dbReference>
<dbReference type="RefSeq" id="WP_311036323.1">
    <property type="nucleotide sequence ID" value="NZ_CP117522.1"/>
</dbReference>
<evidence type="ECO:0000256" key="4">
    <source>
        <dbReference type="SAM" id="MobiDB-lite"/>
    </source>
</evidence>
<dbReference type="Proteomes" id="UP001305606">
    <property type="component" value="Chromosome"/>
</dbReference>
<dbReference type="EMBL" id="CP117522">
    <property type="protein sequence ID" value="WNE97307.1"/>
    <property type="molecule type" value="Genomic_DNA"/>
</dbReference>
<keyword evidence="2 3" id="KW-0808">Transferase</keyword>
<reference evidence="6 7" key="1">
    <citation type="submission" date="2023-02" db="EMBL/GenBank/DDBJ databases">
        <title>Streptomyces sp. SCA4-21 with antifungal activity against Fusarium oxysporum f. sp. cubense, Streptomyces sp. SCA2-17 with antifungal activity against Fusarium oxysporum f. sp. cubense.</title>
        <authorList>
            <person name="Qi D."/>
        </authorList>
    </citation>
    <scope>NUCLEOTIDE SEQUENCE [LARGE SCALE GENOMIC DNA]</scope>
    <source>
        <strain evidence="6 7">SCA4-21</strain>
    </source>
</reference>
<sequence>MSESRPGADAVKRRVVLTGFGVISSIGIGAADFTRSLREGRSGVSPISVFDVEGFAHVNGCEVRGFAPEQWITSTPVQELGRASRFAVAAARMAVQDAGLDPAWLGDRRGLVSVGTTDGESFELDQLVATEVAEGPERMDRQTVRRVPAARLSTAIAQELQLTDVEALTIATACSAGNYSIGYGFDAVSSGEVEYALCGGADAMCRKTFTGFYRLGTIAPECCQPFDVNRKGILTGEGAGVLVLESLESALARGARIYAEVLGYGLNCDAYHQVAPNGDSVAACMELALNNAGVKPEEVDLISAHGTGTKANDITESRAIRQVFAAATPRTISLKSMLGHTMGAASALGAIACGLAITHGFIPPTINHTVTDPECEIDCVPNQAVDADLRVVQNNGLAFGGNNAIVILGKYEGDEEAEQAKGAEGAEAGSGAPAGSRSAS</sequence>
<dbReference type="PANTHER" id="PTHR11712:SF336">
    <property type="entry name" value="3-OXOACYL-[ACYL-CARRIER-PROTEIN] SYNTHASE, MITOCHONDRIAL"/>
    <property type="match status" value="1"/>
</dbReference>
<protein>
    <submittedName>
        <fullName evidence="6">Beta-ketoacyl-[acyl-carrier-protein] synthase family protein</fullName>
    </submittedName>
</protein>
<dbReference type="PROSITE" id="PS52004">
    <property type="entry name" value="KS3_2"/>
    <property type="match status" value="1"/>
</dbReference>
<gene>
    <name evidence="6" type="ORF">PS467_19210</name>
</gene>
<dbReference type="InterPro" id="IPR014030">
    <property type="entry name" value="Ketoacyl_synth_N"/>
</dbReference>
<comment type="similarity">
    <text evidence="1 3">Belongs to the thiolase-like superfamily. Beta-ketoacyl-ACP synthases family.</text>
</comment>